<dbReference type="PaxDb" id="3708-A0A078I4U2"/>
<dbReference type="EMBL" id="LK032581">
    <property type="protein sequence ID" value="CDY44168.1"/>
    <property type="molecule type" value="Genomic_DNA"/>
</dbReference>
<dbReference type="Gramene" id="CDY44168">
    <property type="protein sequence ID" value="CDY44168"/>
    <property type="gene ID" value="GSBRNA2T00079639001"/>
</dbReference>
<sequence>MEILKKVYALYPTRGLKCDGCSLGENYYGDDLQPLSSTTFFEN</sequence>
<dbReference type="AlphaFoldDB" id="A0A078I4U2"/>
<name>A0A078I4U2_BRANA</name>
<reference evidence="1 2" key="1">
    <citation type="journal article" date="2014" name="Science">
        <title>Plant genetics. Early allopolyploid evolution in the post-Neolithic Brassica napus oilseed genome.</title>
        <authorList>
            <person name="Chalhoub B."/>
            <person name="Denoeud F."/>
            <person name="Liu S."/>
            <person name="Parkin I.A."/>
            <person name="Tang H."/>
            <person name="Wang X."/>
            <person name="Chiquet J."/>
            <person name="Belcram H."/>
            <person name="Tong C."/>
            <person name="Samans B."/>
            <person name="Correa M."/>
            <person name="Da Silva C."/>
            <person name="Just J."/>
            <person name="Falentin C."/>
            <person name="Koh C.S."/>
            <person name="Le Clainche I."/>
            <person name="Bernard M."/>
            <person name="Bento P."/>
            <person name="Noel B."/>
            <person name="Labadie K."/>
            <person name="Alberti A."/>
            <person name="Charles M."/>
            <person name="Arnaud D."/>
            <person name="Guo H."/>
            <person name="Daviaud C."/>
            <person name="Alamery S."/>
            <person name="Jabbari K."/>
            <person name="Zhao M."/>
            <person name="Edger P.P."/>
            <person name="Chelaifa H."/>
            <person name="Tack D."/>
            <person name="Lassalle G."/>
            <person name="Mestiri I."/>
            <person name="Schnel N."/>
            <person name="Le Paslier M.C."/>
            <person name="Fan G."/>
            <person name="Renault V."/>
            <person name="Bayer P.E."/>
            <person name="Golicz A.A."/>
            <person name="Manoli S."/>
            <person name="Lee T.H."/>
            <person name="Thi V.H."/>
            <person name="Chalabi S."/>
            <person name="Hu Q."/>
            <person name="Fan C."/>
            <person name="Tollenaere R."/>
            <person name="Lu Y."/>
            <person name="Battail C."/>
            <person name="Shen J."/>
            <person name="Sidebottom C.H."/>
            <person name="Wang X."/>
            <person name="Canaguier A."/>
            <person name="Chauveau A."/>
            <person name="Berard A."/>
            <person name="Deniot G."/>
            <person name="Guan M."/>
            <person name="Liu Z."/>
            <person name="Sun F."/>
            <person name="Lim Y.P."/>
            <person name="Lyons E."/>
            <person name="Town C.D."/>
            <person name="Bancroft I."/>
            <person name="Wang X."/>
            <person name="Meng J."/>
            <person name="Ma J."/>
            <person name="Pires J.C."/>
            <person name="King G.J."/>
            <person name="Brunel D."/>
            <person name="Delourme R."/>
            <person name="Renard M."/>
            <person name="Aury J.M."/>
            <person name="Adams K.L."/>
            <person name="Batley J."/>
            <person name="Snowdon R.J."/>
            <person name="Tost J."/>
            <person name="Edwards D."/>
            <person name="Zhou Y."/>
            <person name="Hua W."/>
            <person name="Sharpe A.G."/>
            <person name="Paterson A.H."/>
            <person name="Guan C."/>
            <person name="Wincker P."/>
        </authorList>
    </citation>
    <scope>NUCLEOTIDE SEQUENCE [LARGE SCALE GENOMIC DNA]</scope>
    <source>
        <strain evidence="2">cv. Darmor-bzh</strain>
    </source>
</reference>
<protein>
    <submittedName>
        <fullName evidence="1">BnaC01g22180D protein</fullName>
    </submittedName>
</protein>
<organism evidence="1 2">
    <name type="scientific">Brassica napus</name>
    <name type="common">Rape</name>
    <dbReference type="NCBI Taxonomy" id="3708"/>
    <lineage>
        <taxon>Eukaryota</taxon>
        <taxon>Viridiplantae</taxon>
        <taxon>Streptophyta</taxon>
        <taxon>Embryophyta</taxon>
        <taxon>Tracheophyta</taxon>
        <taxon>Spermatophyta</taxon>
        <taxon>Magnoliopsida</taxon>
        <taxon>eudicotyledons</taxon>
        <taxon>Gunneridae</taxon>
        <taxon>Pentapetalae</taxon>
        <taxon>rosids</taxon>
        <taxon>malvids</taxon>
        <taxon>Brassicales</taxon>
        <taxon>Brassicaceae</taxon>
        <taxon>Brassiceae</taxon>
        <taxon>Brassica</taxon>
    </lineage>
</organism>
<keyword evidence="2" id="KW-1185">Reference proteome</keyword>
<accession>A0A078I4U2</accession>
<evidence type="ECO:0000313" key="1">
    <source>
        <dbReference type="EMBL" id="CDY44168.1"/>
    </source>
</evidence>
<proteinExistence type="predicted"/>
<evidence type="ECO:0000313" key="2">
    <source>
        <dbReference type="Proteomes" id="UP000028999"/>
    </source>
</evidence>
<gene>
    <name evidence="1" type="primary">BnaC01g22180D</name>
    <name evidence="1" type="ORF">GSBRNA2T00079639001</name>
</gene>
<dbReference type="Proteomes" id="UP000028999">
    <property type="component" value="Unassembled WGS sequence"/>
</dbReference>